<evidence type="ECO:0000256" key="5">
    <source>
        <dbReference type="ARBA" id="ARBA00022833"/>
    </source>
</evidence>
<feature type="domain" description="Matrin-type" evidence="8">
    <location>
        <begin position="253"/>
        <end position="284"/>
    </location>
</feature>
<evidence type="ECO:0000256" key="4">
    <source>
        <dbReference type="ARBA" id="ARBA00022771"/>
    </source>
</evidence>
<dbReference type="AlphaFoldDB" id="A0A8S9QGB2"/>
<feature type="compositionally biased region" description="Acidic residues" evidence="7">
    <location>
        <begin position="200"/>
        <end position="222"/>
    </location>
</feature>
<keyword evidence="4" id="KW-0863">Zinc-finger</keyword>
<dbReference type="InterPro" id="IPR021966">
    <property type="entry name" value="SF3a60_bindingd"/>
</dbReference>
<feature type="region of interest" description="Disordered" evidence="7">
    <location>
        <begin position="198"/>
        <end position="222"/>
    </location>
</feature>
<dbReference type="Proteomes" id="UP000712600">
    <property type="component" value="Unassembled WGS sequence"/>
</dbReference>
<dbReference type="Pfam" id="PF12108">
    <property type="entry name" value="SF3a60_bindingd"/>
    <property type="match status" value="1"/>
</dbReference>
<comment type="subcellular location">
    <subcellularLocation>
        <location evidence="1">Nucleus</location>
    </subcellularLocation>
</comment>
<keyword evidence="5" id="KW-0862">Zinc</keyword>
<dbReference type="PROSITE" id="PS50171">
    <property type="entry name" value="ZF_MATRIN"/>
    <property type="match status" value="1"/>
</dbReference>
<dbReference type="InterPro" id="IPR024598">
    <property type="entry name" value="SF3a60/Prp9_C"/>
</dbReference>
<gene>
    <name evidence="9" type="ORF">F2Q69_00018464</name>
</gene>
<dbReference type="EMBL" id="QGKX02001290">
    <property type="protein sequence ID" value="KAF3541669.1"/>
    <property type="molecule type" value="Genomic_DNA"/>
</dbReference>
<dbReference type="GO" id="GO:0003723">
    <property type="term" value="F:RNA binding"/>
    <property type="evidence" value="ECO:0007669"/>
    <property type="project" value="InterPro"/>
</dbReference>
<dbReference type="PANTHER" id="PTHR12786:SF2">
    <property type="entry name" value="SPLICING FACTOR 3A SUBUNIT 3"/>
    <property type="match status" value="1"/>
</dbReference>
<evidence type="ECO:0000259" key="8">
    <source>
        <dbReference type="PROSITE" id="PS50171"/>
    </source>
</evidence>
<protein>
    <recommendedName>
        <fullName evidence="8">Matrin-type domain-containing protein</fullName>
    </recommendedName>
</protein>
<accession>A0A8S9QGB2</accession>
<dbReference type="Pfam" id="PF11931">
    <property type="entry name" value="SF3a60_Prp9_C"/>
    <property type="match status" value="1"/>
</dbReference>
<keyword evidence="6" id="KW-0539">Nucleus</keyword>
<sequence length="348" mass="40526">MSSTLLEQTRSNHEEIERLERIIVQDLQTEPSSSKDRLVQGHRVRNMIQSIMRTTEKLVETYEDKDGAREDEIAALGGHTATGINVYSAFYDRLKEIREYHRKYPSGPLVDASADYEALLKVEPVISFSGEDTPLEKLDKKHFAKPIVKQNGDAKSTQEPDSGKQIALTEAKVKKLCSLLDETIERTKQNIVKKQALTYEEMEEEREGEEERAEEESDDEEGDFYNPLKLPMGWDGKPIPYWLYKLHGLGQKFECEICGNSIYMGRRAFERHFKEFQHQHGMRCLGIPNTKNFNEITSIEEAKELWKKIQERQGVNKWRPELEEEYEDREGNIYNKKTYSDLQRQGLI</sequence>
<keyword evidence="3" id="KW-0479">Metal-binding</keyword>
<dbReference type="InterPro" id="IPR051421">
    <property type="entry name" value="RNA_Proc_DNA_Dmg_Regulator"/>
</dbReference>
<evidence type="ECO:0000313" key="10">
    <source>
        <dbReference type="Proteomes" id="UP000712600"/>
    </source>
</evidence>
<keyword evidence="2" id="KW-0597">Phosphoprotein</keyword>
<organism evidence="9 10">
    <name type="scientific">Brassica cretica</name>
    <name type="common">Mustard</name>
    <dbReference type="NCBI Taxonomy" id="69181"/>
    <lineage>
        <taxon>Eukaryota</taxon>
        <taxon>Viridiplantae</taxon>
        <taxon>Streptophyta</taxon>
        <taxon>Embryophyta</taxon>
        <taxon>Tracheophyta</taxon>
        <taxon>Spermatophyta</taxon>
        <taxon>Magnoliopsida</taxon>
        <taxon>eudicotyledons</taxon>
        <taxon>Gunneridae</taxon>
        <taxon>Pentapetalae</taxon>
        <taxon>rosids</taxon>
        <taxon>malvids</taxon>
        <taxon>Brassicales</taxon>
        <taxon>Brassicaceae</taxon>
        <taxon>Brassiceae</taxon>
        <taxon>Brassica</taxon>
    </lineage>
</organism>
<evidence type="ECO:0000256" key="7">
    <source>
        <dbReference type="SAM" id="MobiDB-lite"/>
    </source>
</evidence>
<reference evidence="9" key="1">
    <citation type="submission" date="2019-12" db="EMBL/GenBank/DDBJ databases">
        <title>Genome sequencing and annotation of Brassica cretica.</title>
        <authorList>
            <person name="Studholme D.J."/>
            <person name="Sarris P."/>
        </authorList>
    </citation>
    <scope>NUCLEOTIDE SEQUENCE</scope>
    <source>
        <strain evidence="9">PFS-109/04</strain>
        <tissue evidence="9">Leaf</tissue>
    </source>
</reference>
<dbReference type="GO" id="GO:0000398">
    <property type="term" value="P:mRNA splicing, via spliceosome"/>
    <property type="evidence" value="ECO:0007669"/>
    <property type="project" value="InterPro"/>
</dbReference>
<evidence type="ECO:0000256" key="6">
    <source>
        <dbReference type="ARBA" id="ARBA00023242"/>
    </source>
</evidence>
<dbReference type="GO" id="GO:0005681">
    <property type="term" value="C:spliceosomal complex"/>
    <property type="evidence" value="ECO:0007669"/>
    <property type="project" value="InterPro"/>
</dbReference>
<comment type="caution">
    <text evidence="9">The sequence shown here is derived from an EMBL/GenBank/DDBJ whole genome shotgun (WGS) entry which is preliminary data.</text>
</comment>
<evidence type="ECO:0000256" key="2">
    <source>
        <dbReference type="ARBA" id="ARBA00022553"/>
    </source>
</evidence>
<dbReference type="GO" id="GO:0008270">
    <property type="term" value="F:zinc ion binding"/>
    <property type="evidence" value="ECO:0007669"/>
    <property type="project" value="UniProtKB-KW"/>
</dbReference>
<name>A0A8S9QGB2_BRACR</name>
<evidence type="ECO:0000313" key="9">
    <source>
        <dbReference type="EMBL" id="KAF3541669.1"/>
    </source>
</evidence>
<evidence type="ECO:0000256" key="1">
    <source>
        <dbReference type="ARBA" id="ARBA00004123"/>
    </source>
</evidence>
<evidence type="ECO:0000256" key="3">
    <source>
        <dbReference type="ARBA" id="ARBA00022723"/>
    </source>
</evidence>
<proteinExistence type="predicted"/>
<dbReference type="PANTHER" id="PTHR12786">
    <property type="entry name" value="SPLICING FACTOR SF3A-RELATED"/>
    <property type="match status" value="1"/>
</dbReference>
<dbReference type="InterPro" id="IPR000690">
    <property type="entry name" value="Matrin/U1-C_Znf_C2H2"/>
</dbReference>